<name>B3T0J2_9ZZZZ</name>
<dbReference type="EMBL" id="EU016566">
    <property type="protein sequence ID" value="ABZ06101.1"/>
    <property type="molecule type" value="Genomic_DNA"/>
</dbReference>
<dbReference type="AlphaFoldDB" id="B3T0J2"/>
<sequence>MFPSQYAPILFCFFLSIFMPFVVSGIATYSAIGLIEGSFETWMISWLRSSIVAFSIMLIVSPLTRKLVDKLTSEAT</sequence>
<gene>
    <name evidence="2" type="ORF">ALOHA_HF4000005I08ctg1g28</name>
</gene>
<accession>B3T0J2</accession>
<reference evidence="2" key="1">
    <citation type="journal article" date="2008" name="ISME J.">
        <title>Genomic patterns of recombination, clonal divergence and environment in marine microbial populations.</title>
        <authorList>
            <person name="Konstantinidis K.T."/>
            <person name="Delong E.F."/>
        </authorList>
    </citation>
    <scope>NUCLEOTIDE SEQUENCE</scope>
</reference>
<dbReference type="InterPro" id="IPR021529">
    <property type="entry name" value="DUF2798"/>
</dbReference>
<feature type="transmembrane region" description="Helical" evidence="1">
    <location>
        <begin position="44"/>
        <end position="63"/>
    </location>
</feature>
<organism evidence="2">
    <name type="scientific">uncultured marine microorganism HF4000_005I08</name>
    <dbReference type="NCBI Taxonomy" id="455507"/>
    <lineage>
        <taxon>unclassified sequences</taxon>
        <taxon>environmental samples</taxon>
    </lineage>
</organism>
<keyword evidence="1" id="KW-0812">Transmembrane</keyword>
<evidence type="ECO:0008006" key="3">
    <source>
        <dbReference type="Google" id="ProtNLM"/>
    </source>
</evidence>
<keyword evidence="1" id="KW-0472">Membrane</keyword>
<proteinExistence type="predicted"/>
<protein>
    <recommendedName>
        <fullName evidence="3">DUF2798 domain-containing protein</fullName>
    </recommendedName>
</protein>
<evidence type="ECO:0000256" key="1">
    <source>
        <dbReference type="SAM" id="Phobius"/>
    </source>
</evidence>
<keyword evidence="1" id="KW-1133">Transmembrane helix</keyword>
<feature type="transmembrane region" description="Helical" evidence="1">
    <location>
        <begin position="7"/>
        <end position="32"/>
    </location>
</feature>
<dbReference type="Pfam" id="PF11391">
    <property type="entry name" value="DUF2798"/>
    <property type="match status" value="1"/>
</dbReference>
<evidence type="ECO:0000313" key="2">
    <source>
        <dbReference type="EMBL" id="ABZ06101.1"/>
    </source>
</evidence>